<name>A0AAV3XRV2_9GAST</name>
<feature type="compositionally biased region" description="Basic and acidic residues" evidence="1">
    <location>
        <begin position="75"/>
        <end position="95"/>
    </location>
</feature>
<dbReference type="Proteomes" id="UP000735302">
    <property type="component" value="Unassembled WGS sequence"/>
</dbReference>
<sequence length="115" mass="13309">MASTSEIIRMRQELDFKKSKFTGLLGERTCRNPRKTEDGKKRQGCRKRRETETNGKRRKRNRIRNGRKRATNKNRVSEVRSRAEIAKTAKPKDEPQSTTKALLSKLPKQGERVGA</sequence>
<accession>A0AAV3XRV2</accession>
<feature type="region of interest" description="Disordered" evidence="1">
    <location>
        <begin position="27"/>
        <end position="115"/>
    </location>
</feature>
<evidence type="ECO:0000313" key="3">
    <source>
        <dbReference type="Proteomes" id="UP000735302"/>
    </source>
</evidence>
<organism evidence="2 3">
    <name type="scientific">Plakobranchus ocellatus</name>
    <dbReference type="NCBI Taxonomy" id="259542"/>
    <lineage>
        <taxon>Eukaryota</taxon>
        <taxon>Metazoa</taxon>
        <taxon>Spiralia</taxon>
        <taxon>Lophotrochozoa</taxon>
        <taxon>Mollusca</taxon>
        <taxon>Gastropoda</taxon>
        <taxon>Heterobranchia</taxon>
        <taxon>Euthyneura</taxon>
        <taxon>Panpulmonata</taxon>
        <taxon>Sacoglossa</taxon>
        <taxon>Placobranchoidea</taxon>
        <taxon>Plakobranchidae</taxon>
        <taxon>Plakobranchus</taxon>
    </lineage>
</organism>
<dbReference type="AlphaFoldDB" id="A0AAV3XRV2"/>
<dbReference type="EMBL" id="BLXT01000031">
    <property type="protein sequence ID" value="GFN73815.1"/>
    <property type="molecule type" value="Genomic_DNA"/>
</dbReference>
<gene>
    <name evidence="2" type="ORF">PoB_000032100</name>
</gene>
<feature type="compositionally biased region" description="Basic residues" evidence="1">
    <location>
        <begin position="56"/>
        <end position="72"/>
    </location>
</feature>
<keyword evidence="3" id="KW-1185">Reference proteome</keyword>
<protein>
    <submittedName>
        <fullName evidence="2">Uncharacterized protein</fullName>
    </submittedName>
</protein>
<evidence type="ECO:0000256" key="1">
    <source>
        <dbReference type="SAM" id="MobiDB-lite"/>
    </source>
</evidence>
<proteinExistence type="predicted"/>
<evidence type="ECO:0000313" key="2">
    <source>
        <dbReference type="EMBL" id="GFN73815.1"/>
    </source>
</evidence>
<comment type="caution">
    <text evidence="2">The sequence shown here is derived from an EMBL/GenBank/DDBJ whole genome shotgun (WGS) entry which is preliminary data.</text>
</comment>
<reference evidence="2 3" key="1">
    <citation type="journal article" date="2021" name="Elife">
        <title>Chloroplast acquisition without the gene transfer in kleptoplastic sea slugs, Plakobranchus ocellatus.</title>
        <authorList>
            <person name="Maeda T."/>
            <person name="Takahashi S."/>
            <person name="Yoshida T."/>
            <person name="Shimamura S."/>
            <person name="Takaki Y."/>
            <person name="Nagai Y."/>
            <person name="Toyoda A."/>
            <person name="Suzuki Y."/>
            <person name="Arimoto A."/>
            <person name="Ishii H."/>
            <person name="Satoh N."/>
            <person name="Nishiyama T."/>
            <person name="Hasebe M."/>
            <person name="Maruyama T."/>
            <person name="Minagawa J."/>
            <person name="Obokata J."/>
            <person name="Shigenobu S."/>
        </authorList>
    </citation>
    <scope>NUCLEOTIDE SEQUENCE [LARGE SCALE GENOMIC DNA]</scope>
</reference>
<feature type="compositionally biased region" description="Basic and acidic residues" evidence="1">
    <location>
        <begin position="28"/>
        <end position="41"/>
    </location>
</feature>